<keyword evidence="3 6" id="KW-0689">Ribosomal protein</keyword>
<reference evidence="9 10" key="1">
    <citation type="submission" date="2016-07" db="EMBL/GenBank/DDBJ databases">
        <title>Draft genome of Scalindua rubra, obtained from a brine-seawater interface in the Red Sea, sheds light on salt adaptation in anammox bacteria.</title>
        <authorList>
            <person name="Speth D.R."/>
            <person name="Lagkouvardos I."/>
            <person name="Wang Y."/>
            <person name="Qian P.-Y."/>
            <person name="Dutilh B.E."/>
            <person name="Jetten M.S."/>
        </authorList>
    </citation>
    <scope>NUCLEOTIDE SEQUENCE [LARGE SCALE GENOMIC DNA]</scope>
    <source>
        <strain evidence="9">BSI-1</strain>
    </source>
</reference>
<dbReference type="GO" id="GO:0006412">
    <property type="term" value="P:translation"/>
    <property type="evidence" value="ECO:0007669"/>
    <property type="project" value="UniProtKB-UniRule"/>
</dbReference>
<sequence>MMRFKFVQDNTLSNLQMIMTKTFLAKKEEVQREWCLIDAEDKVLGRMASRIAMILQGKTKPIYTPHVDTGDFVIVINAEKVKLTGNKINNKVYYTHSGYSGGLKKYPVKTWLDKHPDRVIKLAVKRMLPKTRLGRVMIKKLKVYSGPDHPHDAQKPKVMEI</sequence>
<dbReference type="SUPFAM" id="SSF52161">
    <property type="entry name" value="Ribosomal protein L13"/>
    <property type="match status" value="1"/>
</dbReference>
<comment type="subunit">
    <text evidence="2 6">Part of the 50S ribosomal subunit.</text>
</comment>
<dbReference type="PANTHER" id="PTHR11545:SF2">
    <property type="entry name" value="LARGE RIBOSOMAL SUBUNIT PROTEIN UL13M"/>
    <property type="match status" value="1"/>
</dbReference>
<dbReference type="Proteomes" id="UP000094056">
    <property type="component" value="Unassembled WGS sequence"/>
</dbReference>
<evidence type="ECO:0000256" key="5">
    <source>
        <dbReference type="ARBA" id="ARBA00035201"/>
    </source>
</evidence>
<evidence type="ECO:0000256" key="1">
    <source>
        <dbReference type="ARBA" id="ARBA00006227"/>
    </source>
</evidence>
<evidence type="ECO:0000256" key="6">
    <source>
        <dbReference type="HAMAP-Rule" id="MF_01366"/>
    </source>
</evidence>
<dbReference type="PATRIC" id="fig|1872076.5.peg.574"/>
<dbReference type="PIRSF" id="PIRSF002181">
    <property type="entry name" value="Ribosomal_L13"/>
    <property type="match status" value="1"/>
</dbReference>
<dbReference type="PROSITE" id="PS00783">
    <property type="entry name" value="RIBOSOMAL_L13"/>
    <property type="match status" value="1"/>
</dbReference>
<dbReference type="CDD" id="cd00392">
    <property type="entry name" value="Ribosomal_L13"/>
    <property type="match status" value="1"/>
</dbReference>
<dbReference type="GO" id="GO:0003729">
    <property type="term" value="F:mRNA binding"/>
    <property type="evidence" value="ECO:0007669"/>
    <property type="project" value="UniProtKB-ARBA"/>
</dbReference>
<organism evidence="9 10">
    <name type="scientific">Candidatus Scalindua rubra</name>
    <dbReference type="NCBI Taxonomy" id="1872076"/>
    <lineage>
        <taxon>Bacteria</taxon>
        <taxon>Pseudomonadati</taxon>
        <taxon>Planctomycetota</taxon>
        <taxon>Candidatus Brocadiia</taxon>
        <taxon>Candidatus Brocadiales</taxon>
        <taxon>Candidatus Scalinduaceae</taxon>
        <taxon>Candidatus Scalindua</taxon>
    </lineage>
</organism>
<name>A0A1E3XFF8_9BACT</name>
<evidence type="ECO:0000256" key="3">
    <source>
        <dbReference type="ARBA" id="ARBA00022980"/>
    </source>
</evidence>
<dbReference type="InterPro" id="IPR005823">
    <property type="entry name" value="Ribosomal_uL13_bac-type"/>
</dbReference>
<dbReference type="PANTHER" id="PTHR11545">
    <property type="entry name" value="RIBOSOMAL PROTEIN L13"/>
    <property type="match status" value="1"/>
</dbReference>
<dbReference type="InterPro" id="IPR005822">
    <property type="entry name" value="Ribosomal_uL13"/>
</dbReference>
<dbReference type="GO" id="GO:0003735">
    <property type="term" value="F:structural constituent of ribosome"/>
    <property type="evidence" value="ECO:0007669"/>
    <property type="project" value="InterPro"/>
</dbReference>
<dbReference type="GO" id="GO:0017148">
    <property type="term" value="P:negative regulation of translation"/>
    <property type="evidence" value="ECO:0007669"/>
    <property type="project" value="TreeGrafter"/>
</dbReference>
<accession>A0A1E3XFF8</accession>
<evidence type="ECO:0000256" key="8">
    <source>
        <dbReference type="RuleBase" id="RU003878"/>
    </source>
</evidence>
<dbReference type="NCBIfam" id="TIGR01066">
    <property type="entry name" value="rplM_bact"/>
    <property type="match status" value="1"/>
</dbReference>
<keyword evidence="4 6" id="KW-0687">Ribonucleoprotein</keyword>
<dbReference type="HAMAP" id="MF_01366">
    <property type="entry name" value="Ribosomal_uL13"/>
    <property type="match status" value="1"/>
</dbReference>
<evidence type="ECO:0000313" key="9">
    <source>
        <dbReference type="EMBL" id="ODS34372.1"/>
    </source>
</evidence>
<proteinExistence type="inferred from homology"/>
<dbReference type="InterPro" id="IPR036899">
    <property type="entry name" value="Ribosomal_uL13_sf"/>
</dbReference>
<comment type="function">
    <text evidence="6 8">This protein is one of the early assembly proteins of the 50S ribosomal subunit, although it is not seen to bind rRNA by itself. It is important during the early stages of 50S assembly.</text>
</comment>
<dbReference type="FunFam" id="3.90.1180.10:FF:000001">
    <property type="entry name" value="50S ribosomal protein L13"/>
    <property type="match status" value="1"/>
</dbReference>
<protein>
    <recommendedName>
        <fullName evidence="5 6">Large ribosomal subunit protein uL13</fullName>
    </recommendedName>
</protein>
<dbReference type="Pfam" id="PF00572">
    <property type="entry name" value="Ribosomal_L13"/>
    <property type="match status" value="1"/>
</dbReference>
<dbReference type="AlphaFoldDB" id="A0A1E3XFF8"/>
<dbReference type="InterPro" id="IPR023563">
    <property type="entry name" value="Ribosomal_uL13_CS"/>
</dbReference>
<evidence type="ECO:0000313" key="10">
    <source>
        <dbReference type="Proteomes" id="UP000094056"/>
    </source>
</evidence>
<evidence type="ECO:0000256" key="2">
    <source>
        <dbReference type="ARBA" id="ARBA00011838"/>
    </source>
</evidence>
<dbReference type="GO" id="GO:0022625">
    <property type="term" value="C:cytosolic large ribosomal subunit"/>
    <property type="evidence" value="ECO:0007669"/>
    <property type="project" value="TreeGrafter"/>
</dbReference>
<evidence type="ECO:0000256" key="7">
    <source>
        <dbReference type="RuleBase" id="RU003877"/>
    </source>
</evidence>
<dbReference type="EMBL" id="MAYW01000008">
    <property type="protein sequence ID" value="ODS34372.1"/>
    <property type="molecule type" value="Genomic_DNA"/>
</dbReference>
<gene>
    <name evidence="6 8" type="primary">rplM</name>
    <name evidence="9" type="ORF">SCARUB_00503</name>
</gene>
<comment type="caution">
    <text evidence="9">The sequence shown here is derived from an EMBL/GenBank/DDBJ whole genome shotgun (WGS) entry which is preliminary data.</text>
</comment>
<comment type="similarity">
    <text evidence="1 6 7">Belongs to the universal ribosomal protein uL13 family.</text>
</comment>
<dbReference type="Gene3D" id="3.90.1180.10">
    <property type="entry name" value="Ribosomal protein L13"/>
    <property type="match status" value="1"/>
</dbReference>
<evidence type="ECO:0000256" key="4">
    <source>
        <dbReference type="ARBA" id="ARBA00023274"/>
    </source>
</evidence>